<feature type="active site" description="Proton donor" evidence="1">
    <location>
        <position position="412"/>
    </location>
</feature>
<name>A0A364RDK0_9BACT</name>
<feature type="chain" id="PRO_5016662517" evidence="3">
    <location>
        <begin position="24"/>
        <end position="550"/>
    </location>
</feature>
<dbReference type="GO" id="GO:0008237">
    <property type="term" value="F:metallopeptidase activity"/>
    <property type="evidence" value="ECO:0007669"/>
    <property type="project" value="InterPro"/>
</dbReference>
<gene>
    <name evidence="6" type="ORF">DP923_11340</name>
</gene>
<keyword evidence="2" id="KW-0479">Metal-binding</keyword>
<dbReference type="Pfam" id="PF01433">
    <property type="entry name" value="Peptidase_M1"/>
    <property type="match status" value="1"/>
</dbReference>
<keyword evidence="3" id="KW-0732">Signal</keyword>
<feature type="domain" description="Peptidase M1 membrane alanine aminopeptidase" evidence="4">
    <location>
        <begin position="269"/>
        <end position="472"/>
    </location>
</feature>
<reference evidence="6 7" key="2">
    <citation type="submission" date="2018-07" db="EMBL/GenBank/DDBJ databases">
        <title>Pontibacter sp. 2b14 genomic sequence and assembly.</title>
        <authorList>
            <person name="Du Z.-J."/>
        </authorList>
    </citation>
    <scope>NUCLEOTIDE SEQUENCE [LARGE SCALE GENOMIC DNA]</scope>
    <source>
        <strain evidence="6 7">2b14</strain>
    </source>
</reference>
<feature type="signal peptide" evidence="3">
    <location>
        <begin position="1"/>
        <end position="23"/>
    </location>
</feature>
<sequence>MKLSFSLAGAVILGWLCCTPALAQKNSTFTKQDTLRGSITPERAWWDLTHYNLQVSVNPADSTIRGTNTIHYKVLEPKQVLQIDLQPPMRIEKITQNGKPQQVRQDGNAWFVQLSETQQKGSINSVEVHYGGKPQVSENPPWSGGITWKRDQNGNPFVANSNQGDGASLWWPCKDHMYDEPDSMKISVTVPEKLMDVSNGRLRKVVQNSDGTKTYHWAVVNPINNYGVNISIGDYVTFSEKYKGEKGELDCSYYVLRDNLGKAKEQFEQVPLMLKAFEHWFGPYPFYEDGFKLVEVPYLGMEHQSAVTYGNKYKNGYLGRDLSGSGWGMKFDYIIIHEAGHEWFANNITYKDAADMWIHESFTTYSENLYVDYHFGKKAASEYVIGIRRNIRNDAPIIGTYNVNQPGSGDMYPKGANMLHNLRQLTKDDEKWRSILRGLSKEFYHQTVTTQQIEDYLSQHIGHNLKPVFDQYLRDVRIPKLEYQQDGSKLKYKWSNVVTGFDMPVRVFLNGKETWLEPTTTWKELNGIKKNTTVKVDDNFYITSGKVAAK</sequence>
<evidence type="ECO:0000259" key="4">
    <source>
        <dbReference type="Pfam" id="PF01433"/>
    </source>
</evidence>
<dbReference type="Proteomes" id="UP000251692">
    <property type="component" value="Unassembled WGS sequence"/>
</dbReference>
<dbReference type="InterPro" id="IPR042097">
    <property type="entry name" value="Aminopeptidase_N-like_N_sf"/>
</dbReference>
<dbReference type="InterPro" id="IPR027268">
    <property type="entry name" value="Peptidase_M4/M1_CTD_sf"/>
</dbReference>
<dbReference type="Pfam" id="PF17900">
    <property type="entry name" value="Peptidase_M1_N"/>
    <property type="match status" value="1"/>
</dbReference>
<evidence type="ECO:0000313" key="6">
    <source>
        <dbReference type="EMBL" id="RAU82372.1"/>
    </source>
</evidence>
<dbReference type="OrthoDB" id="100605at2"/>
<reference evidence="6 7" key="1">
    <citation type="submission" date="2018-06" db="EMBL/GenBank/DDBJ databases">
        <authorList>
            <person name="Liu Z.-W."/>
        </authorList>
    </citation>
    <scope>NUCLEOTIDE SEQUENCE [LARGE SCALE GENOMIC DNA]</scope>
    <source>
        <strain evidence="6 7">2b14</strain>
    </source>
</reference>
<evidence type="ECO:0000259" key="5">
    <source>
        <dbReference type="Pfam" id="PF17900"/>
    </source>
</evidence>
<protein>
    <submittedName>
        <fullName evidence="6">M1 family peptidase</fullName>
    </submittedName>
</protein>
<dbReference type="GO" id="GO:0008270">
    <property type="term" value="F:zinc ion binding"/>
    <property type="evidence" value="ECO:0007669"/>
    <property type="project" value="InterPro"/>
</dbReference>
<dbReference type="SUPFAM" id="SSF55486">
    <property type="entry name" value="Metalloproteases ('zincins'), catalytic domain"/>
    <property type="match status" value="1"/>
</dbReference>
<dbReference type="AlphaFoldDB" id="A0A364RDK0"/>
<keyword evidence="2" id="KW-0862">Zinc</keyword>
<dbReference type="SUPFAM" id="SSF63737">
    <property type="entry name" value="Leukotriene A4 hydrolase N-terminal domain"/>
    <property type="match status" value="1"/>
</dbReference>
<dbReference type="InterPro" id="IPR045357">
    <property type="entry name" value="Aminopeptidase_N-like_N"/>
</dbReference>
<dbReference type="PANTHER" id="PTHR45726:SF3">
    <property type="entry name" value="LEUKOTRIENE A-4 HYDROLASE"/>
    <property type="match status" value="1"/>
</dbReference>
<proteinExistence type="predicted"/>
<dbReference type="InterPro" id="IPR034015">
    <property type="entry name" value="M1_LTA4H"/>
</dbReference>
<evidence type="ECO:0000256" key="3">
    <source>
        <dbReference type="SAM" id="SignalP"/>
    </source>
</evidence>
<dbReference type="EMBL" id="QMDV01000003">
    <property type="protein sequence ID" value="RAU82372.1"/>
    <property type="molecule type" value="Genomic_DNA"/>
</dbReference>
<dbReference type="RefSeq" id="WP_112305965.1">
    <property type="nucleotide sequence ID" value="NZ_QMDV01000003.1"/>
</dbReference>
<dbReference type="PANTHER" id="PTHR45726">
    <property type="entry name" value="LEUKOTRIENE A-4 HYDROLASE"/>
    <property type="match status" value="1"/>
</dbReference>
<dbReference type="InterPro" id="IPR014782">
    <property type="entry name" value="Peptidase_M1_dom"/>
</dbReference>
<organism evidence="6 7">
    <name type="scientific">Pontibacter arcticus</name>
    <dbReference type="NCBI Taxonomy" id="2080288"/>
    <lineage>
        <taxon>Bacteria</taxon>
        <taxon>Pseudomonadati</taxon>
        <taxon>Bacteroidota</taxon>
        <taxon>Cytophagia</taxon>
        <taxon>Cytophagales</taxon>
        <taxon>Hymenobacteraceae</taxon>
        <taxon>Pontibacter</taxon>
    </lineage>
</organism>
<accession>A0A364RDK0</accession>
<feature type="binding site" evidence="2">
    <location>
        <position position="337"/>
    </location>
    <ligand>
        <name>Zn(2+)</name>
        <dbReference type="ChEBI" id="CHEBI:29105"/>
        <note>catalytic</note>
    </ligand>
</feature>
<feature type="active site" description="Proton acceptor" evidence="1">
    <location>
        <position position="338"/>
    </location>
</feature>
<dbReference type="Gene3D" id="2.60.40.1730">
    <property type="entry name" value="tricorn interacting facor f3 domain"/>
    <property type="match status" value="1"/>
</dbReference>
<evidence type="ECO:0000256" key="1">
    <source>
        <dbReference type="PIRSR" id="PIRSR634015-1"/>
    </source>
</evidence>
<feature type="domain" description="Aminopeptidase N-like N-terminal" evidence="5">
    <location>
        <begin position="49"/>
        <end position="224"/>
    </location>
</feature>
<comment type="caution">
    <text evidence="6">The sequence shown here is derived from an EMBL/GenBank/DDBJ whole genome shotgun (WGS) entry which is preliminary data.</text>
</comment>
<evidence type="ECO:0000313" key="7">
    <source>
        <dbReference type="Proteomes" id="UP000251692"/>
    </source>
</evidence>
<feature type="binding site" evidence="2">
    <location>
        <position position="341"/>
    </location>
    <ligand>
        <name>Zn(2+)</name>
        <dbReference type="ChEBI" id="CHEBI:29105"/>
        <note>catalytic</note>
    </ligand>
</feature>
<comment type="cofactor">
    <cofactor evidence="2">
        <name>Zn(2+)</name>
        <dbReference type="ChEBI" id="CHEBI:29105"/>
    </cofactor>
    <text evidence="2">Binds 1 zinc ion per subunit.</text>
</comment>
<evidence type="ECO:0000256" key="2">
    <source>
        <dbReference type="PIRSR" id="PIRSR634015-3"/>
    </source>
</evidence>
<feature type="binding site" evidence="2">
    <location>
        <position position="360"/>
    </location>
    <ligand>
        <name>Zn(2+)</name>
        <dbReference type="ChEBI" id="CHEBI:29105"/>
        <note>catalytic</note>
    </ligand>
</feature>
<keyword evidence="7" id="KW-1185">Reference proteome</keyword>
<dbReference type="Gene3D" id="1.10.390.10">
    <property type="entry name" value="Neutral Protease Domain 2"/>
    <property type="match status" value="1"/>
</dbReference>
<dbReference type="CDD" id="cd09603">
    <property type="entry name" value="M1_APN_like"/>
    <property type="match status" value="1"/>
</dbReference>